<dbReference type="STRING" id="1149755.A0A2J6S3A3"/>
<dbReference type="Pfam" id="PF04082">
    <property type="entry name" value="Fungal_trans"/>
    <property type="match status" value="1"/>
</dbReference>
<dbReference type="AlphaFoldDB" id="A0A2J6S3A3"/>
<dbReference type="CDD" id="cd12148">
    <property type="entry name" value="fungal_TF_MHR"/>
    <property type="match status" value="1"/>
</dbReference>
<dbReference type="SMART" id="SM00066">
    <property type="entry name" value="GAL4"/>
    <property type="match status" value="1"/>
</dbReference>
<dbReference type="GO" id="GO:0006351">
    <property type="term" value="P:DNA-templated transcription"/>
    <property type="evidence" value="ECO:0007669"/>
    <property type="project" value="InterPro"/>
</dbReference>
<evidence type="ECO:0000256" key="1">
    <source>
        <dbReference type="ARBA" id="ARBA00004123"/>
    </source>
</evidence>
<feature type="compositionally biased region" description="Polar residues" evidence="4">
    <location>
        <begin position="59"/>
        <end position="99"/>
    </location>
</feature>
<dbReference type="SUPFAM" id="SSF57701">
    <property type="entry name" value="Zn2/Cys6 DNA-binding domain"/>
    <property type="match status" value="1"/>
</dbReference>
<keyword evidence="7" id="KW-1185">Reference proteome</keyword>
<dbReference type="InterPro" id="IPR050613">
    <property type="entry name" value="Sec_Metabolite_Reg"/>
</dbReference>
<sequence length="739" mass="83641">MPPKENEIGYRRNGKKQACEPCRKGKLACDHGAPFCGRCVRRKTTARCIYHPAPMTKSRPPTTIVNPNQGSSITTDHSGQLYSPVSMGTSNPASFQNPAEDQPSRRSRDRSTAKLPEVSAQKSVVKRDIFSTWKPKAGWSEMVFRRSARYYGPTSFAAIFSEHHEDLLDIGEDIRKHPGAWPFGVPLLGRERPNGPTARTKQTVKALLNIPSREVCEMLLANFDSIRCYSSMDSIMVSHCITSLWSTFESELSGPREEEPLARIADVLFDNEETPLAPSPDDPIEWMNTFTGPNIRFEMMGLLFCFFGLGFMALQDWDPVFEAPENDGRDRKQTAWRMKECAGVCLKMCDDSETVNYLVSALIFSLKRLETGCTGDDTYSIRRLHGDLITTSITSGLHRLPDYAACNVTAASEYKRRLFTAIYCSDKTHASLNGTPPMLTRHFCDIQPCLELPSEAMFLPEHEVALELNKLDVNGWKISDESDDTFYPATILRIKLQLCTIREEILELALGVNVDGSEARINDIHRQSFEMYQAIPPQLQYYSEGKVPKNSTGDLLYEQSLVLLGYLQNEFLIDRVAIARGFANGQGLLDTAMEMIDISMIFWAKRDQLMRFSHGFDWIITYFGIPSAGVICIELLKDAVGRSSIQFSRSDGIQKLTLFIAFLEWVRPTDGNYTLAQRLRKVVRRVLDHVLEQPAQKEIRVGGENELPFDPMLAPFDEMNDLDWLNTIDWTQGSWMDFN</sequence>
<dbReference type="InterPro" id="IPR036864">
    <property type="entry name" value="Zn2-C6_fun-type_DNA-bd_sf"/>
</dbReference>
<dbReference type="GO" id="GO:0008270">
    <property type="term" value="F:zinc ion binding"/>
    <property type="evidence" value="ECO:0007669"/>
    <property type="project" value="InterPro"/>
</dbReference>
<dbReference type="EMBL" id="KZ613940">
    <property type="protein sequence ID" value="PMD45252.1"/>
    <property type="molecule type" value="Genomic_DNA"/>
</dbReference>
<proteinExistence type="predicted"/>
<evidence type="ECO:0000256" key="4">
    <source>
        <dbReference type="SAM" id="MobiDB-lite"/>
    </source>
</evidence>
<dbReference type="GO" id="GO:0005634">
    <property type="term" value="C:nucleus"/>
    <property type="evidence" value="ECO:0007669"/>
    <property type="project" value="UniProtKB-SubCell"/>
</dbReference>
<keyword evidence="2" id="KW-0479">Metal-binding</keyword>
<evidence type="ECO:0000259" key="5">
    <source>
        <dbReference type="PROSITE" id="PS50048"/>
    </source>
</evidence>
<keyword evidence="3" id="KW-0539">Nucleus</keyword>
<feature type="domain" description="Zn(2)-C6 fungal-type" evidence="5">
    <location>
        <begin position="18"/>
        <end position="50"/>
    </location>
</feature>
<comment type="subcellular location">
    <subcellularLocation>
        <location evidence="1">Nucleus</location>
    </subcellularLocation>
</comment>
<reference evidence="6 7" key="1">
    <citation type="submission" date="2016-04" db="EMBL/GenBank/DDBJ databases">
        <title>A degradative enzymes factory behind the ericoid mycorrhizal symbiosis.</title>
        <authorList>
            <consortium name="DOE Joint Genome Institute"/>
            <person name="Martino E."/>
            <person name="Morin E."/>
            <person name="Grelet G."/>
            <person name="Kuo A."/>
            <person name="Kohler A."/>
            <person name="Daghino S."/>
            <person name="Barry K."/>
            <person name="Choi C."/>
            <person name="Cichocki N."/>
            <person name="Clum A."/>
            <person name="Copeland A."/>
            <person name="Hainaut M."/>
            <person name="Haridas S."/>
            <person name="Labutti K."/>
            <person name="Lindquist E."/>
            <person name="Lipzen A."/>
            <person name="Khouja H.-R."/>
            <person name="Murat C."/>
            <person name="Ohm R."/>
            <person name="Olson A."/>
            <person name="Spatafora J."/>
            <person name="Veneault-Fourrey C."/>
            <person name="Henrissat B."/>
            <person name="Grigoriev I."/>
            <person name="Martin F."/>
            <person name="Perotto S."/>
        </authorList>
    </citation>
    <scope>NUCLEOTIDE SEQUENCE [LARGE SCALE GENOMIC DNA]</scope>
    <source>
        <strain evidence="6 7">F</strain>
    </source>
</reference>
<dbReference type="CDD" id="cd00067">
    <property type="entry name" value="GAL4"/>
    <property type="match status" value="1"/>
</dbReference>
<protein>
    <recommendedName>
        <fullName evidence="5">Zn(2)-C6 fungal-type domain-containing protein</fullName>
    </recommendedName>
</protein>
<organism evidence="6 7">
    <name type="scientific">Hyaloscypha variabilis (strain UAMH 11265 / GT02V1 / F)</name>
    <name type="common">Meliniomyces variabilis</name>
    <dbReference type="NCBI Taxonomy" id="1149755"/>
    <lineage>
        <taxon>Eukaryota</taxon>
        <taxon>Fungi</taxon>
        <taxon>Dikarya</taxon>
        <taxon>Ascomycota</taxon>
        <taxon>Pezizomycotina</taxon>
        <taxon>Leotiomycetes</taxon>
        <taxon>Helotiales</taxon>
        <taxon>Hyaloscyphaceae</taxon>
        <taxon>Hyaloscypha</taxon>
        <taxon>Hyaloscypha variabilis</taxon>
    </lineage>
</organism>
<dbReference type="GO" id="GO:0003677">
    <property type="term" value="F:DNA binding"/>
    <property type="evidence" value="ECO:0007669"/>
    <property type="project" value="InterPro"/>
</dbReference>
<evidence type="ECO:0000313" key="7">
    <source>
        <dbReference type="Proteomes" id="UP000235786"/>
    </source>
</evidence>
<dbReference type="Proteomes" id="UP000235786">
    <property type="component" value="Unassembled WGS sequence"/>
</dbReference>
<dbReference type="Pfam" id="PF00172">
    <property type="entry name" value="Zn_clus"/>
    <property type="match status" value="1"/>
</dbReference>
<name>A0A2J6S3A3_HYAVF</name>
<evidence type="ECO:0000313" key="6">
    <source>
        <dbReference type="EMBL" id="PMD45252.1"/>
    </source>
</evidence>
<dbReference type="PANTHER" id="PTHR31001:SF40">
    <property type="entry name" value="ZN(II)2CYS6 TRANSCRIPTION FACTOR (EUROFUNG)"/>
    <property type="match status" value="1"/>
</dbReference>
<dbReference type="PANTHER" id="PTHR31001">
    <property type="entry name" value="UNCHARACTERIZED TRANSCRIPTIONAL REGULATORY PROTEIN"/>
    <property type="match status" value="1"/>
</dbReference>
<dbReference type="PROSITE" id="PS50048">
    <property type="entry name" value="ZN2_CY6_FUNGAL_2"/>
    <property type="match status" value="1"/>
</dbReference>
<feature type="region of interest" description="Disordered" evidence="4">
    <location>
        <begin position="51"/>
        <end position="119"/>
    </location>
</feature>
<dbReference type="InterPro" id="IPR001138">
    <property type="entry name" value="Zn2Cys6_DnaBD"/>
</dbReference>
<evidence type="ECO:0000256" key="3">
    <source>
        <dbReference type="ARBA" id="ARBA00023242"/>
    </source>
</evidence>
<dbReference type="Gene3D" id="4.10.240.10">
    <property type="entry name" value="Zn(2)-C6 fungal-type DNA-binding domain"/>
    <property type="match status" value="1"/>
</dbReference>
<dbReference type="GO" id="GO:0000981">
    <property type="term" value="F:DNA-binding transcription factor activity, RNA polymerase II-specific"/>
    <property type="evidence" value="ECO:0007669"/>
    <property type="project" value="InterPro"/>
</dbReference>
<feature type="compositionally biased region" description="Basic and acidic residues" evidence="4">
    <location>
        <begin position="102"/>
        <end position="112"/>
    </location>
</feature>
<gene>
    <name evidence="6" type="ORF">L207DRAFT_578184</name>
</gene>
<dbReference type="OrthoDB" id="4898680at2759"/>
<dbReference type="InterPro" id="IPR007219">
    <property type="entry name" value="XnlR_reg_dom"/>
</dbReference>
<dbReference type="PROSITE" id="PS00463">
    <property type="entry name" value="ZN2_CY6_FUNGAL_1"/>
    <property type="match status" value="1"/>
</dbReference>
<accession>A0A2J6S3A3</accession>
<evidence type="ECO:0000256" key="2">
    <source>
        <dbReference type="ARBA" id="ARBA00022723"/>
    </source>
</evidence>